<evidence type="ECO:0000256" key="20">
    <source>
        <dbReference type="ARBA" id="ARBA00031477"/>
    </source>
</evidence>
<dbReference type="SUPFAM" id="SSF51445">
    <property type="entry name" value="(Trans)glycosidases"/>
    <property type="match status" value="1"/>
</dbReference>
<dbReference type="InterPro" id="IPR032792">
    <property type="entry name" value="AGL_glucanoTrfase"/>
</dbReference>
<evidence type="ECO:0000256" key="8">
    <source>
        <dbReference type="ARBA" id="ARBA00012778"/>
    </source>
</evidence>
<protein>
    <recommendedName>
        <fullName evidence="9">Glycogen debranching enzyme</fullName>
        <ecNumber evidence="7">2.4.1.25</ecNumber>
        <ecNumber evidence="8">3.2.1.33</ecNumber>
    </recommendedName>
    <alternativeName>
        <fullName evidence="20">Glycogen debrancher</fullName>
    </alternativeName>
    <alternativeName>
        <fullName evidence="10">Ribosome biogenesis protein SLX9</fullName>
    </alternativeName>
</protein>
<dbReference type="InterPro" id="IPR008928">
    <property type="entry name" value="6-hairpin_glycosidase_sf"/>
</dbReference>
<dbReference type="Proteomes" id="UP001221413">
    <property type="component" value="Unassembled WGS sequence"/>
</dbReference>
<comment type="similarity">
    <text evidence="6">Belongs to the SLX9 family.</text>
</comment>
<feature type="domain" description="Glycogen debranching enzyme glucanotransferase" evidence="24">
    <location>
        <begin position="138"/>
        <end position="574"/>
    </location>
</feature>
<evidence type="ECO:0000256" key="11">
    <source>
        <dbReference type="ARBA" id="ARBA00022490"/>
    </source>
</evidence>
<dbReference type="Gene3D" id="3.40.220.10">
    <property type="entry name" value="Leucine Aminopeptidase, subunit E, domain 1"/>
    <property type="match status" value="1"/>
</dbReference>
<dbReference type="GO" id="GO:0005730">
    <property type="term" value="C:nucleolus"/>
    <property type="evidence" value="ECO:0007669"/>
    <property type="project" value="UniProtKB-SubCell"/>
</dbReference>
<accession>A0AAD6NK96</accession>
<dbReference type="InterPro" id="IPR010401">
    <property type="entry name" value="AGL/Gdb1"/>
</dbReference>
<dbReference type="SUPFAM" id="SSF58104">
    <property type="entry name" value="Methyl-accepting chemotaxis protein (MCP) signaling domain"/>
    <property type="match status" value="1"/>
</dbReference>
<keyword evidence="27" id="KW-1185">Reference proteome</keyword>
<evidence type="ECO:0000256" key="18">
    <source>
        <dbReference type="ARBA" id="ARBA00023295"/>
    </source>
</evidence>
<keyword evidence="11" id="KW-0963">Cytoplasm</keyword>
<evidence type="ECO:0000256" key="13">
    <source>
        <dbReference type="ARBA" id="ARBA00022679"/>
    </source>
</evidence>
<feature type="region of interest" description="Disordered" evidence="21">
    <location>
        <begin position="1930"/>
        <end position="1951"/>
    </location>
</feature>
<feature type="domain" description="Glycogen debranching enzyme central" evidence="25">
    <location>
        <begin position="721"/>
        <end position="963"/>
    </location>
</feature>
<comment type="function">
    <text evidence="3">Multifunctional enzyme acting as 1,4-alpha-D-glucan:1,4-alpha-D-glucan 4-alpha-D-glycosyltransferase and amylo-1,6-glucosidase in glycogen degradation.</text>
</comment>
<dbReference type="InterPro" id="IPR029436">
    <property type="entry name" value="AGL_euk_N"/>
</dbReference>
<comment type="caution">
    <text evidence="26">The sequence shown here is derived from an EMBL/GenBank/DDBJ whole genome shotgun (WGS) entry which is preliminary data.</text>
</comment>
<feature type="region of interest" description="Disordered" evidence="21">
    <location>
        <begin position="1796"/>
        <end position="1823"/>
    </location>
</feature>
<evidence type="ECO:0000256" key="3">
    <source>
        <dbReference type="ARBA" id="ARBA00003530"/>
    </source>
</evidence>
<dbReference type="NCBIfam" id="TIGR01531">
    <property type="entry name" value="glyc_debranch"/>
    <property type="match status" value="1"/>
</dbReference>
<keyword evidence="18" id="KW-0326">Glycosidase</keyword>
<feature type="compositionally biased region" description="Acidic residues" evidence="21">
    <location>
        <begin position="1542"/>
        <end position="1581"/>
    </location>
</feature>
<keyword evidence="15" id="KW-0320">Glycogen biosynthesis</keyword>
<keyword evidence="14" id="KW-0378">Hydrolase</keyword>
<dbReference type="PANTHER" id="PTHR10569">
    <property type="entry name" value="GLYCOGEN DEBRANCHING ENZYME"/>
    <property type="match status" value="1"/>
</dbReference>
<dbReference type="CDD" id="cd11327">
    <property type="entry name" value="AmyAc_Glg_debranch_2"/>
    <property type="match status" value="1"/>
</dbReference>
<gene>
    <name evidence="26" type="ORF">Dda_5480</name>
</gene>
<evidence type="ECO:0000256" key="17">
    <source>
        <dbReference type="ARBA" id="ARBA00023268"/>
    </source>
</evidence>
<keyword evidence="16" id="KW-0539">Nucleus</keyword>
<evidence type="ECO:0000256" key="2">
    <source>
        <dbReference type="ARBA" id="ARBA00000927"/>
    </source>
</evidence>
<evidence type="ECO:0000256" key="21">
    <source>
        <dbReference type="SAM" id="MobiDB-lite"/>
    </source>
</evidence>
<evidence type="ECO:0000256" key="6">
    <source>
        <dbReference type="ARBA" id="ARBA00011022"/>
    </source>
</evidence>
<dbReference type="Pfam" id="PF14702">
    <property type="entry name" value="hGDE_central"/>
    <property type="match status" value="1"/>
</dbReference>
<dbReference type="InterPro" id="IPR012341">
    <property type="entry name" value="6hp_glycosidase-like_sf"/>
</dbReference>
<evidence type="ECO:0000256" key="14">
    <source>
        <dbReference type="ARBA" id="ARBA00022801"/>
    </source>
</evidence>
<feature type="compositionally biased region" description="Polar residues" evidence="21">
    <location>
        <begin position="1938"/>
        <end position="1947"/>
    </location>
</feature>
<proteinExistence type="inferred from homology"/>
<keyword evidence="12" id="KW-0328">Glycosyltransferase</keyword>
<evidence type="ECO:0000313" key="27">
    <source>
        <dbReference type="Proteomes" id="UP001221413"/>
    </source>
</evidence>
<feature type="region of interest" description="Disordered" evidence="21">
    <location>
        <begin position="1542"/>
        <end position="1584"/>
    </location>
</feature>
<feature type="domain" description="Glycogen debranching enzyme C-terminal" evidence="22">
    <location>
        <begin position="1052"/>
        <end position="1505"/>
    </location>
</feature>
<dbReference type="EMBL" id="JAQGDS010000006">
    <property type="protein sequence ID" value="KAJ6259838.1"/>
    <property type="molecule type" value="Genomic_DNA"/>
</dbReference>
<evidence type="ECO:0000256" key="19">
    <source>
        <dbReference type="ARBA" id="ARBA00025780"/>
    </source>
</evidence>
<dbReference type="InterPro" id="IPR017853">
    <property type="entry name" value="GH"/>
</dbReference>
<dbReference type="InterPro" id="IPR028160">
    <property type="entry name" value="Slx9-like"/>
</dbReference>
<evidence type="ECO:0000256" key="16">
    <source>
        <dbReference type="ARBA" id="ARBA00023242"/>
    </source>
</evidence>
<keyword evidence="17" id="KW-0511">Multifunctional enzyme</keyword>
<evidence type="ECO:0000256" key="4">
    <source>
        <dbReference type="ARBA" id="ARBA00004496"/>
    </source>
</evidence>
<dbReference type="InterPro" id="IPR006421">
    <property type="entry name" value="Glycogen_debranch_met"/>
</dbReference>
<dbReference type="InterPro" id="IPR032790">
    <property type="entry name" value="GDE_C"/>
</dbReference>
<dbReference type="Pfam" id="PF15341">
    <property type="entry name" value="SLX9"/>
    <property type="match status" value="1"/>
</dbReference>
<feature type="region of interest" description="Disordered" evidence="21">
    <location>
        <begin position="1970"/>
        <end position="1991"/>
    </location>
</feature>
<comment type="subcellular location">
    <subcellularLocation>
        <location evidence="4">Cytoplasm</location>
    </subcellularLocation>
    <subcellularLocation>
        <location evidence="5">Nucleus</location>
        <location evidence="5">Nucleolus</location>
    </subcellularLocation>
</comment>
<dbReference type="SUPFAM" id="SSF52949">
    <property type="entry name" value="Macro domain-like"/>
    <property type="match status" value="1"/>
</dbReference>
<evidence type="ECO:0000256" key="1">
    <source>
        <dbReference type="ARBA" id="ARBA00000439"/>
    </source>
</evidence>
<dbReference type="GO" id="GO:0030686">
    <property type="term" value="C:90S preribosome"/>
    <property type="evidence" value="ECO:0007669"/>
    <property type="project" value="InterPro"/>
</dbReference>
<comment type="catalytic activity">
    <reaction evidence="1">
        <text>Transfers a segment of a (1-&gt;4)-alpha-D-glucan to a new position in an acceptor, which may be glucose or a (1-&gt;4)-alpha-D-glucan.</text>
        <dbReference type="EC" id="2.4.1.25"/>
    </reaction>
</comment>
<dbReference type="GO" id="GO:0004135">
    <property type="term" value="F:amylo-alpha-1,6-glucosidase activity"/>
    <property type="evidence" value="ECO:0007669"/>
    <property type="project" value="UniProtKB-EC"/>
</dbReference>
<dbReference type="GO" id="GO:0000462">
    <property type="term" value="P:maturation of SSU-rRNA from tricistronic rRNA transcript (SSU-rRNA, 5.8S rRNA, LSU-rRNA)"/>
    <property type="evidence" value="ECO:0007669"/>
    <property type="project" value="InterPro"/>
</dbReference>
<evidence type="ECO:0000313" key="26">
    <source>
        <dbReference type="EMBL" id="KAJ6259838.1"/>
    </source>
</evidence>
<evidence type="ECO:0000256" key="5">
    <source>
        <dbReference type="ARBA" id="ARBA00004604"/>
    </source>
</evidence>
<dbReference type="Gene3D" id="3.20.20.80">
    <property type="entry name" value="Glycosidases"/>
    <property type="match status" value="1"/>
</dbReference>
<dbReference type="Gene3D" id="1.50.10.10">
    <property type="match status" value="1"/>
</dbReference>
<dbReference type="Pfam" id="PF14701">
    <property type="entry name" value="hDGE_amylase"/>
    <property type="match status" value="1"/>
</dbReference>
<evidence type="ECO:0000259" key="23">
    <source>
        <dbReference type="Pfam" id="PF14699"/>
    </source>
</evidence>
<dbReference type="GO" id="GO:0005978">
    <property type="term" value="P:glycogen biosynthetic process"/>
    <property type="evidence" value="ECO:0007669"/>
    <property type="project" value="UniProtKB-KW"/>
</dbReference>
<reference evidence="26" key="1">
    <citation type="submission" date="2023-01" db="EMBL/GenBank/DDBJ databases">
        <title>The chitinases involved in constricting ring structure development in the nematode-trapping fungus Drechslerella dactyloides.</title>
        <authorList>
            <person name="Wang R."/>
            <person name="Zhang L."/>
            <person name="Tang P."/>
            <person name="Li S."/>
            <person name="Liang L."/>
        </authorList>
    </citation>
    <scope>NUCLEOTIDE SEQUENCE</scope>
    <source>
        <strain evidence="26">YMF1.00031</strain>
    </source>
</reference>
<feature type="compositionally biased region" description="Basic residues" evidence="21">
    <location>
        <begin position="1806"/>
        <end position="1823"/>
    </location>
</feature>
<comment type="catalytic activity">
    <reaction evidence="2">
        <text>Hydrolysis of (1-&gt;6)-alpha-D-glucosidic branch linkages in glycogen phosphorylase limit dextrin.</text>
        <dbReference type="EC" id="3.2.1.33"/>
    </reaction>
</comment>
<dbReference type="PANTHER" id="PTHR10569:SF2">
    <property type="entry name" value="GLYCOGEN DEBRANCHING ENZYME"/>
    <property type="match status" value="1"/>
</dbReference>
<dbReference type="EC" id="3.2.1.33" evidence="8"/>
<dbReference type="InterPro" id="IPR043472">
    <property type="entry name" value="Macro_dom-like"/>
</dbReference>
<feature type="domain" description="Eukaryotic glycogen debranching enzyme N-terminal" evidence="23">
    <location>
        <begin position="35"/>
        <end position="135"/>
    </location>
</feature>
<dbReference type="GO" id="GO:0004134">
    <property type="term" value="F:4-alpha-glucanotransferase activity"/>
    <property type="evidence" value="ECO:0007669"/>
    <property type="project" value="UniProtKB-EC"/>
</dbReference>
<comment type="similarity">
    <text evidence="19">Belongs to the glycogen debranching enzyme family.</text>
</comment>
<evidence type="ECO:0000256" key="15">
    <source>
        <dbReference type="ARBA" id="ARBA00023056"/>
    </source>
</evidence>
<evidence type="ECO:0000256" key="12">
    <source>
        <dbReference type="ARBA" id="ARBA00022676"/>
    </source>
</evidence>
<evidence type="ECO:0000259" key="24">
    <source>
        <dbReference type="Pfam" id="PF14701"/>
    </source>
</evidence>
<dbReference type="Pfam" id="PF06202">
    <property type="entry name" value="GDE_C"/>
    <property type="match status" value="1"/>
</dbReference>
<evidence type="ECO:0000256" key="9">
    <source>
        <dbReference type="ARBA" id="ARBA00020723"/>
    </source>
</evidence>
<evidence type="ECO:0000259" key="22">
    <source>
        <dbReference type="Pfam" id="PF06202"/>
    </source>
</evidence>
<dbReference type="Pfam" id="PF14699">
    <property type="entry name" value="hGDE_N"/>
    <property type="match status" value="1"/>
</dbReference>
<evidence type="ECO:0000259" key="25">
    <source>
        <dbReference type="Pfam" id="PF14702"/>
    </source>
</evidence>
<dbReference type="FunFam" id="1.50.10.10:FF:000039">
    <property type="entry name" value="Glycogen debranching enzyme Gdb1, putative"/>
    <property type="match status" value="1"/>
</dbReference>
<sequence length="2147" mass="238018">MAKGKVYLLNLDDSGTPDVNGPYIRLPSPVDPYTLRFSIEGTSSITREGSLWVNIPEKGQTFYREKFRQYKLKPDFTKNLTVDIPIDTAGVYAFYATYSKLPEWNPLDKDVSAEEVAQTRTPTFYVCVSPHLTINGKTVELDALALISAISKWMGPLQNWEPQLARVSDRGYNMVHFTPMMWRGESHSPYSIYSQLDFDPEIFPKGKEGINSVSGIVEMMEKKYKLLSLTDVVWNHTANNSSWLQDHPEAGYNCKTAPWLEGAYDLDTALVNFGKNLGRLGFPTEVKNVSDLLQIMEGIKTHCIGATRLWEYYVVDTERDAHAGVLAWGNKKWKAVEVDPKWTFQERALHLAEKGLLGKDRMGERFRRSIDPEVSAGLLRALFGEPSSDHHEFEKQEVKLHKELLKYLDEVNLPMYKEYDTDAGEALEQIFNRVKYVRLDDHGPKQGPFTAEFPLIESYFTRLPHNRRTSKFDKSELALANNGWMWGADPMVDFAGPTSRAYLRREVIVWGDCVKLRFGKGPEDSPWLWDHMREYTELMASIFHGFRIDNCHSTPIHVAEYLLDAARRVRPNLYIAAELFSGSEAKDYIFLQRLGINSLIREAMQAWGPAELSKLVHKHAGKPIGSFEQDHVKSDGSGDLEIRKITASTIHALFADCTHDNETPAQKRVPEDTLPNGALVSMCSCATGSVLGYDDINPKLLDVVNESRVYDNDDAAIRGGGIGWVKKILNDIHSEMGNGGYNEMHVHHEGEYITVHRLHPKTHEGYFLIAHTAFNGGTHRGDFNPVYLTETKVETILSAKLTVNSSQSTREKTLKDPKFIKGLPSKVVKLANPSIREEGHNTIVTIPDDFPPGSIILMKTWIPSLSNIDLDALAVADAAKAFQTTSLTDLNFALYRCDAEERDHSDGKIGVYNIPDFGPLVYAGLQGWYSVLRTVIRNNDLGHPICQHLRSGTWALDYTVSRLEALVDQGFTGLRGPASWLKERFEKIKQIPNFLVPRYFAMVIQTAYNAATDRAIELFGDNVKNGHDFVKALALVSVQVTGYMKSASLRPDRQTPCMAAGLPHFSSSYMRCWGRDIFISLRGLFIGTGRYADAKEHILGFAAVVKHGMIPNLLASGTNPRYNSRDSVWFFLQNIQDFVKFAPNGISLLNEKVKRRFLPWDDNWFPLDDPRAFREESTIGEVIFECLQRHASGMSFREANEGPNLDSQMKHEGFQIDIKPDWNTGLIHGGNQWNCGTWMDKMGESERAGSKGVPGTPRDGAPVEMTGLLYSALRWVDGLHKNGKFNWKGVDANNQQISWSSWADRIKENFEKCYYVPKDPGDDSWYNINPAIINRRGIYKDVYKSGKEYEDYQLRPNFPIAMAVAPDLFDPNHALGALKIADDSIRGPYGMSTLDPIDLNYRPYYINWDDSTDFSTSKGRNYHQGPEWLWPTGFFLRAFLHFDLLRKNTPEERIETFQQIHRRIQKCKEMIHDSPWAGLTELTQKSGEFCSDSCPSQAWSASCMIDLFQDASQVATGSGSGSDTHTDTTVKVADIIKEAVDTEETADTTEEVADTTEEVADTTEEVVETTEEVADTTEEAADTTGEALDTTGEALDTMDKALDTMDKALDMTEKAPATTDRQPLEPIRPRVLLAGAACAILFFTYPAAYNVYRAHCNARGNPSTLLGTALLIPPQPADSGGHWIGCLFTSVAYGRRVDHPDEILSSTSTAFDHLMILITSAEVQAAHARIVGTDGPAHASRQTDPEIGAVHACKVNSGRFGVDWEQTKGVMDDVLRDEGKGRIVMAYEFDEAAAAARGGGSGARGRGGRGRRGGRGGRGRGRGMHMAVVGIDIMGKRTSEFDLRVFNDATSIYPSISTSSPPRDGDYTMASLKISPPASTHILTDILSRSLLTINRMQAPTKKRSSIRAKAAARASSSSKPTTTFADLGAAFSEDPTDTASTTTPHYQPTKRAKRVAKHTSFLHRVASTGLTNSSAVRKKKRSRGKDAKSRGTLVASLSSLADALPDFDGLDGGNGGEWEDVPTAGSKMVGIDGLANVNVTIARTRAGNIAQTGIPARMKSLGTRRGMRRRKERVEEAERRRFQQNVAVMVGDGKFGFGTAGEGAAAAETPAVEGGGSAAAASGGAASGLQALRAFIHRNIAVQKAL</sequence>
<evidence type="ECO:0000256" key="10">
    <source>
        <dbReference type="ARBA" id="ARBA00021321"/>
    </source>
</evidence>
<organism evidence="26 27">
    <name type="scientific">Drechslerella dactyloides</name>
    <name type="common">Nematode-trapping fungus</name>
    <name type="synonym">Arthrobotrys dactyloides</name>
    <dbReference type="NCBI Taxonomy" id="74499"/>
    <lineage>
        <taxon>Eukaryota</taxon>
        <taxon>Fungi</taxon>
        <taxon>Dikarya</taxon>
        <taxon>Ascomycota</taxon>
        <taxon>Pezizomycotina</taxon>
        <taxon>Orbiliomycetes</taxon>
        <taxon>Orbiliales</taxon>
        <taxon>Orbiliaceae</taxon>
        <taxon>Drechslerella</taxon>
    </lineage>
</organism>
<dbReference type="InterPro" id="IPR032788">
    <property type="entry name" value="AGL_central"/>
</dbReference>
<dbReference type="GO" id="GO:0030688">
    <property type="term" value="C:preribosome, small subunit precursor"/>
    <property type="evidence" value="ECO:0007669"/>
    <property type="project" value="InterPro"/>
</dbReference>
<keyword evidence="13" id="KW-0808">Transferase</keyword>
<dbReference type="EC" id="2.4.1.25" evidence="7"/>
<evidence type="ECO:0000256" key="7">
    <source>
        <dbReference type="ARBA" id="ARBA00012560"/>
    </source>
</evidence>
<dbReference type="GO" id="GO:0005980">
    <property type="term" value="P:glycogen catabolic process"/>
    <property type="evidence" value="ECO:0007669"/>
    <property type="project" value="InterPro"/>
</dbReference>
<dbReference type="SUPFAM" id="SSF48208">
    <property type="entry name" value="Six-hairpin glycosidases"/>
    <property type="match status" value="1"/>
</dbReference>
<dbReference type="FunFam" id="3.20.20.80:FF:000242">
    <property type="entry name" value="Glycogen debranching enzyme Gdb1, putative"/>
    <property type="match status" value="1"/>
</dbReference>
<dbReference type="GO" id="GO:0005737">
    <property type="term" value="C:cytoplasm"/>
    <property type="evidence" value="ECO:0007669"/>
    <property type="project" value="UniProtKB-SubCell"/>
</dbReference>
<name>A0AAD6NK96_DREDA</name>